<keyword evidence="1" id="KW-1133">Transmembrane helix</keyword>
<dbReference type="EMBL" id="MDYM01000016">
    <property type="protein sequence ID" value="OQD61612.1"/>
    <property type="molecule type" value="Genomic_DNA"/>
</dbReference>
<reference evidence="3" key="1">
    <citation type="journal article" date="2017" name="Nat. Microbiol.">
        <title>Global analysis of biosynthetic gene clusters reveals vast potential of secondary metabolite production in Penicillium species.</title>
        <authorList>
            <person name="Nielsen J.C."/>
            <person name="Grijseels S."/>
            <person name="Prigent S."/>
            <person name="Ji B."/>
            <person name="Dainat J."/>
            <person name="Nielsen K.F."/>
            <person name="Frisvad J.C."/>
            <person name="Workman M."/>
            <person name="Nielsen J."/>
        </authorList>
    </citation>
    <scope>NUCLEOTIDE SEQUENCE [LARGE SCALE GENOMIC DNA]</scope>
    <source>
        <strain evidence="3">IBT 4502</strain>
    </source>
</reference>
<keyword evidence="3" id="KW-1185">Reference proteome</keyword>
<evidence type="ECO:0000313" key="2">
    <source>
        <dbReference type="EMBL" id="OQD61612.1"/>
    </source>
</evidence>
<keyword evidence="1" id="KW-0812">Transmembrane</keyword>
<comment type="caution">
    <text evidence="2">The sequence shown here is derived from an EMBL/GenBank/DDBJ whole genome shotgun (WGS) entry which is preliminary data.</text>
</comment>
<name>A0A1V6NAM8_PENPO</name>
<protein>
    <recommendedName>
        <fullName evidence="4">Major facilitator superfamily (MFS) profile domain-containing protein</fullName>
    </recommendedName>
</protein>
<dbReference type="AlphaFoldDB" id="A0A1V6NAM8"/>
<feature type="transmembrane region" description="Helical" evidence="1">
    <location>
        <begin position="20"/>
        <end position="40"/>
    </location>
</feature>
<evidence type="ECO:0000313" key="3">
    <source>
        <dbReference type="Proteomes" id="UP000191408"/>
    </source>
</evidence>
<keyword evidence="1" id="KW-0472">Membrane</keyword>
<evidence type="ECO:0000256" key="1">
    <source>
        <dbReference type="SAM" id="Phobius"/>
    </source>
</evidence>
<accession>A0A1V6NAM8</accession>
<dbReference type="STRING" id="60169.A0A1V6NAM8"/>
<dbReference type="Proteomes" id="UP000191408">
    <property type="component" value="Unassembled WGS sequence"/>
</dbReference>
<proteinExistence type="predicted"/>
<sequence length="91" mass="10108">MSTLMQAISFGDKDAVFMSLTSLLTAVIVVIGAILAVLYMERFGRWYWANAMLPGFFIRLVLVGTRYTIDADRYRGGTGGILYMGFFGSYA</sequence>
<gene>
    <name evidence="2" type="ORF">PENPOL_c016G07833</name>
</gene>
<feature type="transmembrane region" description="Helical" evidence="1">
    <location>
        <begin position="46"/>
        <end position="65"/>
    </location>
</feature>
<organism evidence="2 3">
    <name type="scientific">Penicillium polonicum</name>
    <dbReference type="NCBI Taxonomy" id="60169"/>
    <lineage>
        <taxon>Eukaryota</taxon>
        <taxon>Fungi</taxon>
        <taxon>Dikarya</taxon>
        <taxon>Ascomycota</taxon>
        <taxon>Pezizomycotina</taxon>
        <taxon>Eurotiomycetes</taxon>
        <taxon>Eurotiomycetidae</taxon>
        <taxon>Eurotiales</taxon>
        <taxon>Aspergillaceae</taxon>
        <taxon>Penicillium</taxon>
    </lineage>
</organism>
<evidence type="ECO:0008006" key="4">
    <source>
        <dbReference type="Google" id="ProtNLM"/>
    </source>
</evidence>